<dbReference type="GO" id="GO:0016787">
    <property type="term" value="F:hydrolase activity"/>
    <property type="evidence" value="ECO:0007669"/>
    <property type="project" value="UniProtKB-UniRule"/>
</dbReference>
<dbReference type="AlphaFoldDB" id="A0AAE3GTX1"/>
<dbReference type="Pfam" id="PF11856">
    <property type="entry name" value="DUF3376"/>
    <property type="match status" value="1"/>
</dbReference>
<dbReference type="PROSITE" id="PS51635">
    <property type="entry name" value="PNPLA"/>
    <property type="match status" value="1"/>
</dbReference>
<evidence type="ECO:0000313" key="5">
    <source>
        <dbReference type="EMBL" id="MCP2730269.1"/>
    </source>
</evidence>
<evidence type="ECO:0000259" key="4">
    <source>
        <dbReference type="PROSITE" id="PS51635"/>
    </source>
</evidence>
<keyword evidence="2" id="KW-0442">Lipid degradation</keyword>
<evidence type="ECO:0000256" key="1">
    <source>
        <dbReference type="ARBA" id="ARBA00023098"/>
    </source>
</evidence>
<keyword evidence="6" id="KW-1185">Reference proteome</keyword>
<feature type="active site" description="Proton acceptor" evidence="2">
    <location>
        <position position="282"/>
    </location>
</feature>
<comment type="caution">
    <text evidence="2">Lacks conserved residue(s) required for the propagation of feature annotation.</text>
</comment>
<sequence>MSSQTLKKPEFSREYRLGLVVYGGVSLAIYMNGISREFYNAVRGRGIYKLIKALTDSDIVVDIISGTSAGGINGVLLSYALANSNEEEVFDFQEFDQVWRESGSINKLMYEPAPQESQKDSVLDGEGYYQNELVEALKKVGNYPKKAPAGEWFSQFNELDLFVTGTDVLGRIYQVFDDTGRAIELKNHRTVFNLKHCKNRQEPFKPTGDPADISRTPEVTYQSLAKLCRITSCFPVVFPVVTVGLKEDANEVDKRLISWGNLEKRELPEQRPPDGYQLHFLDGGILDNRPFSYAIKDIYYRTANRPVNRKIFYIDPCPDRFMGSPRFNTMPKPNVLDVIQEVVIGLPTYESISNDLESIQDHNNQISRYNDLLTDLEKREILTPKNFDRINSEEEIYLKSRLIILRDRILPLILRTDSGGNTKSGKSKIEILEQTAQLLIEGLSFNEDEEYQVDILEKIRKEIDNLDVYLALRKHFYIVKKVLGLIDKESDLGEYKKLKLLASGLNSHIKLLEVIATTLDILLSHIQVSESFEKLLEENPPDNDIENRIKLRTQVCDRIFRLHRFFLDADGFADFAPDKSHRGNLTEITADFFKQLPIQVEFKLQTEQREWLPQKEIDSISELFKQKISNLDKDSSLINDIWEEERFEERGKECFTVLDYINQTSEILIKSSGVKKAEHIWSRFKNFRNLDRTLYPFEYLTSLKEKNHIELIRFSPDDAQRGLGKGKTFNDKLAGDTLATFGGFFKKSWRSNDILWGRLDGLNRIVEALVNRESVQNFPRFLKRQVKEQGCTEEEYIDLLVEESFLDAQSRDREKIKTHLHKLADPTWQGDLDLNLIVDDLVLEGHRSILMTDIQNTIEDEISEQISWNQQRLQPTDPTDVTRLLTKLEEQPPNYQPVPGYFQESVTILASGALAKQAMNSFSSQEKENFFRKRYRVGKESVVKDIPVIVLSAITARFVLVMRDIIITVLGEKQAAKIKGLITYQFFNKSVQLFYWWLQQRGPIAVQNRNFPGKRPLVLVLQVLLLLTTIIAIIITAYKSPWTVTVAISAIVLFWLLGYTVPGKR</sequence>
<dbReference type="InterPro" id="IPR002641">
    <property type="entry name" value="PNPLA_dom"/>
</dbReference>
<reference evidence="5" key="1">
    <citation type="submission" date="2022-06" db="EMBL/GenBank/DDBJ databases">
        <title>New cyanobacteria of genus Symplocastrum in benthos of Lake Baikal.</title>
        <authorList>
            <person name="Sorokovikova E."/>
            <person name="Tikhonova I."/>
            <person name="Krasnopeev A."/>
            <person name="Evseev P."/>
            <person name="Gladkikh A."/>
            <person name="Belykh O."/>
        </authorList>
    </citation>
    <scope>NUCLEOTIDE SEQUENCE</scope>
    <source>
        <strain evidence="5">BBK-W-15</strain>
    </source>
</reference>
<dbReference type="Proteomes" id="UP001204953">
    <property type="component" value="Unassembled WGS sequence"/>
</dbReference>
<feature type="transmembrane region" description="Helical" evidence="3">
    <location>
        <begin position="1044"/>
        <end position="1061"/>
    </location>
</feature>
<dbReference type="NCBIfam" id="TIGR03607">
    <property type="entry name" value="patatin-like protein"/>
    <property type="match status" value="1"/>
</dbReference>
<dbReference type="EMBL" id="JAMZMM010000183">
    <property type="protein sequence ID" value="MCP2730269.1"/>
    <property type="molecule type" value="Genomic_DNA"/>
</dbReference>
<proteinExistence type="predicted"/>
<keyword evidence="3" id="KW-0472">Membrane</keyword>
<organism evidence="5 6">
    <name type="scientific">Limnofasciculus baicalensis BBK-W-15</name>
    <dbReference type="NCBI Taxonomy" id="2699891"/>
    <lineage>
        <taxon>Bacteria</taxon>
        <taxon>Bacillati</taxon>
        <taxon>Cyanobacteriota</taxon>
        <taxon>Cyanophyceae</taxon>
        <taxon>Coleofasciculales</taxon>
        <taxon>Coleofasciculaceae</taxon>
        <taxon>Limnofasciculus</taxon>
        <taxon>Limnofasciculus baicalensis</taxon>
    </lineage>
</organism>
<evidence type="ECO:0000313" key="6">
    <source>
        <dbReference type="Proteomes" id="UP001204953"/>
    </source>
</evidence>
<feature type="domain" description="PNPLA" evidence="4">
    <location>
        <begin position="19"/>
        <end position="295"/>
    </location>
</feature>
<dbReference type="SUPFAM" id="SSF52151">
    <property type="entry name" value="FabD/lysophospholipase-like"/>
    <property type="match status" value="1"/>
</dbReference>
<feature type="transmembrane region" description="Helical" evidence="3">
    <location>
        <begin position="946"/>
        <end position="970"/>
    </location>
</feature>
<protein>
    <submittedName>
        <fullName evidence="5">Patatin-like protein</fullName>
    </submittedName>
</protein>
<feature type="short sequence motif" description="DGA/G" evidence="2">
    <location>
        <begin position="282"/>
        <end position="284"/>
    </location>
</feature>
<dbReference type="Gene3D" id="3.40.1090.10">
    <property type="entry name" value="Cytosolic phospholipase A2 catalytic domain"/>
    <property type="match status" value="1"/>
</dbReference>
<comment type="caution">
    <text evidence="5">The sequence shown here is derived from an EMBL/GenBank/DDBJ whole genome shotgun (WGS) entry which is preliminary data.</text>
</comment>
<dbReference type="RefSeq" id="WP_254013033.1">
    <property type="nucleotide sequence ID" value="NZ_JAMZMM010000183.1"/>
</dbReference>
<dbReference type="InterPro" id="IPR016035">
    <property type="entry name" value="Acyl_Trfase/lysoPLipase"/>
</dbReference>
<gene>
    <name evidence="5" type="ORF">NJ959_17700</name>
</gene>
<dbReference type="GO" id="GO:0016042">
    <property type="term" value="P:lipid catabolic process"/>
    <property type="evidence" value="ECO:0007669"/>
    <property type="project" value="UniProtKB-UniRule"/>
</dbReference>
<evidence type="ECO:0000256" key="2">
    <source>
        <dbReference type="PROSITE-ProRule" id="PRU01161"/>
    </source>
</evidence>
<name>A0AAE3GTX1_9CYAN</name>
<feature type="active site" description="Nucleophile" evidence="2">
    <location>
        <position position="68"/>
    </location>
</feature>
<keyword evidence="3" id="KW-1133">Transmembrane helix</keyword>
<dbReference type="InterPro" id="IPR024282">
    <property type="entry name" value="DUF3376"/>
</dbReference>
<feature type="transmembrane region" description="Helical" evidence="3">
    <location>
        <begin position="1017"/>
        <end position="1038"/>
    </location>
</feature>
<evidence type="ECO:0000256" key="3">
    <source>
        <dbReference type="SAM" id="Phobius"/>
    </source>
</evidence>
<dbReference type="Pfam" id="PF01734">
    <property type="entry name" value="Patatin"/>
    <property type="match status" value="1"/>
</dbReference>
<keyword evidence="1 2" id="KW-0443">Lipid metabolism</keyword>
<feature type="short sequence motif" description="GXSXG" evidence="2">
    <location>
        <begin position="66"/>
        <end position="70"/>
    </location>
</feature>
<accession>A0AAE3GTX1</accession>
<dbReference type="InterPro" id="IPR019894">
    <property type="entry name" value="Patatin-related_protein"/>
</dbReference>
<keyword evidence="2" id="KW-0378">Hydrolase</keyword>
<keyword evidence="3" id="KW-0812">Transmembrane</keyword>